<evidence type="ECO:0000256" key="1">
    <source>
        <dbReference type="SAM" id="SignalP"/>
    </source>
</evidence>
<comment type="caution">
    <text evidence="2">The sequence shown here is derived from an EMBL/GenBank/DDBJ whole genome shotgun (WGS) entry which is preliminary data.</text>
</comment>
<gene>
    <name evidence="2" type="ORF">MNOR_LOCUS17239</name>
</gene>
<dbReference type="Proteomes" id="UP001497623">
    <property type="component" value="Unassembled WGS sequence"/>
</dbReference>
<feature type="chain" id="PRO_5043618143" evidence="1">
    <location>
        <begin position="23"/>
        <end position="113"/>
    </location>
</feature>
<organism evidence="2 3">
    <name type="scientific">Meganyctiphanes norvegica</name>
    <name type="common">Northern krill</name>
    <name type="synonym">Thysanopoda norvegica</name>
    <dbReference type="NCBI Taxonomy" id="48144"/>
    <lineage>
        <taxon>Eukaryota</taxon>
        <taxon>Metazoa</taxon>
        <taxon>Ecdysozoa</taxon>
        <taxon>Arthropoda</taxon>
        <taxon>Crustacea</taxon>
        <taxon>Multicrustacea</taxon>
        <taxon>Malacostraca</taxon>
        <taxon>Eumalacostraca</taxon>
        <taxon>Eucarida</taxon>
        <taxon>Euphausiacea</taxon>
        <taxon>Euphausiidae</taxon>
        <taxon>Meganyctiphanes</taxon>
    </lineage>
</organism>
<feature type="signal peptide" evidence="1">
    <location>
        <begin position="1"/>
        <end position="22"/>
    </location>
</feature>
<keyword evidence="3" id="KW-1185">Reference proteome</keyword>
<evidence type="ECO:0000313" key="3">
    <source>
        <dbReference type="Proteomes" id="UP001497623"/>
    </source>
</evidence>
<keyword evidence="1" id="KW-0732">Signal</keyword>
<evidence type="ECO:0000313" key="2">
    <source>
        <dbReference type="EMBL" id="CAL4102234.1"/>
    </source>
</evidence>
<proteinExistence type="predicted"/>
<name>A0AAV2QZU1_MEGNR</name>
<reference evidence="2 3" key="1">
    <citation type="submission" date="2024-05" db="EMBL/GenBank/DDBJ databases">
        <authorList>
            <person name="Wallberg A."/>
        </authorList>
    </citation>
    <scope>NUCLEOTIDE SEQUENCE [LARGE SCALE GENOMIC DNA]</scope>
</reference>
<protein>
    <submittedName>
        <fullName evidence="2">Uncharacterized protein</fullName>
    </submittedName>
</protein>
<dbReference type="EMBL" id="CAXKWB010011737">
    <property type="protein sequence ID" value="CAL4102234.1"/>
    <property type="molecule type" value="Genomic_DNA"/>
</dbReference>
<accession>A0AAV2QZU1</accession>
<dbReference type="AlphaFoldDB" id="A0AAV2QZU1"/>
<sequence length="113" mass="12703">MIAMQLFVTSFILILLVVQGSSYECYSCNDCDTVNSMTETKTCNTSCITRTSANAMVYRGCIKSEHLEICVQDPNGDKNCYCKTNLCNHSQQNYIMGPLMVLPLLLHLITYLN</sequence>